<keyword evidence="3" id="KW-1185">Reference proteome</keyword>
<evidence type="ECO:0008006" key="4">
    <source>
        <dbReference type="Google" id="ProtNLM"/>
    </source>
</evidence>
<evidence type="ECO:0000313" key="2">
    <source>
        <dbReference type="EMBL" id="MBK0403652.1"/>
    </source>
</evidence>
<name>A0ABS1C2Q7_9BACT</name>
<feature type="chain" id="PRO_5047407132" description="DUF4168 domain-containing protein" evidence="1">
    <location>
        <begin position="21"/>
        <end position="121"/>
    </location>
</feature>
<feature type="signal peptide" evidence="1">
    <location>
        <begin position="1"/>
        <end position="20"/>
    </location>
</feature>
<organism evidence="2 3">
    <name type="scientific">Adhaeribacter terrigena</name>
    <dbReference type="NCBI Taxonomy" id="2793070"/>
    <lineage>
        <taxon>Bacteria</taxon>
        <taxon>Pseudomonadati</taxon>
        <taxon>Bacteroidota</taxon>
        <taxon>Cytophagia</taxon>
        <taxon>Cytophagales</taxon>
        <taxon>Hymenobacteraceae</taxon>
        <taxon>Adhaeribacter</taxon>
    </lineage>
</organism>
<evidence type="ECO:0000256" key="1">
    <source>
        <dbReference type="SAM" id="SignalP"/>
    </source>
</evidence>
<evidence type="ECO:0000313" key="3">
    <source>
        <dbReference type="Proteomes" id="UP000644147"/>
    </source>
</evidence>
<dbReference type="RefSeq" id="WP_200506396.1">
    <property type="nucleotide sequence ID" value="NZ_JAEHFX010000005.1"/>
</dbReference>
<protein>
    <recommendedName>
        <fullName evidence="4">DUF4168 domain-containing protein</fullName>
    </recommendedName>
</protein>
<sequence length="121" mass="13766">MKTLFTLVFLGVALSGAAQTSISESELAHNATTISRVMAKKLQLNEQEYIQIKSLTLEKLRTVNEIIENYAYNPTLRSLKLEEAENAYQRQIRHALSARQVEQYLARHEEAESVLTSMPLE</sequence>
<dbReference type="Proteomes" id="UP000644147">
    <property type="component" value="Unassembled WGS sequence"/>
</dbReference>
<keyword evidence="1" id="KW-0732">Signal</keyword>
<gene>
    <name evidence="2" type="ORF">I5M27_11695</name>
</gene>
<proteinExistence type="predicted"/>
<dbReference type="EMBL" id="JAEHFX010000005">
    <property type="protein sequence ID" value="MBK0403652.1"/>
    <property type="molecule type" value="Genomic_DNA"/>
</dbReference>
<accession>A0ABS1C2Q7</accession>
<comment type="caution">
    <text evidence="2">The sequence shown here is derived from an EMBL/GenBank/DDBJ whole genome shotgun (WGS) entry which is preliminary data.</text>
</comment>
<reference evidence="2 3" key="1">
    <citation type="submission" date="2020-12" db="EMBL/GenBank/DDBJ databases">
        <title>Bacterial novel species Adhaeribacter sp. BT258 isolated from soil.</title>
        <authorList>
            <person name="Jung H.-Y."/>
        </authorList>
    </citation>
    <scope>NUCLEOTIDE SEQUENCE [LARGE SCALE GENOMIC DNA]</scope>
    <source>
        <strain evidence="2 3">BT258</strain>
    </source>
</reference>